<feature type="domain" description="Lipoyl-binding" evidence="2">
    <location>
        <begin position="1"/>
        <end position="75"/>
    </location>
</feature>
<dbReference type="InterPro" id="IPR050709">
    <property type="entry name" value="Biotin_Carboxyl_Carrier/Decarb"/>
</dbReference>
<dbReference type="PROSITE" id="PS50968">
    <property type="entry name" value="BIOTINYL_LIPOYL"/>
    <property type="match status" value="1"/>
</dbReference>
<dbReference type="EMBL" id="CADCUN010000016">
    <property type="protein sequence ID" value="CAA9372114.1"/>
    <property type="molecule type" value="Genomic_DNA"/>
</dbReference>
<dbReference type="AlphaFoldDB" id="A0A6J4MY74"/>
<evidence type="ECO:0000313" key="3">
    <source>
        <dbReference type="EMBL" id="CAA9372114.1"/>
    </source>
</evidence>
<dbReference type="Pfam" id="PF00364">
    <property type="entry name" value="Biotin_lipoyl"/>
    <property type="match status" value="1"/>
</dbReference>
<evidence type="ECO:0000256" key="1">
    <source>
        <dbReference type="ARBA" id="ARBA00023267"/>
    </source>
</evidence>
<dbReference type="PANTHER" id="PTHR45266:SF3">
    <property type="entry name" value="OXALOACETATE DECARBOXYLASE ALPHA CHAIN"/>
    <property type="match status" value="1"/>
</dbReference>
<keyword evidence="1" id="KW-0092">Biotin</keyword>
<organism evidence="3">
    <name type="scientific">uncultured Nocardioides sp</name>
    <dbReference type="NCBI Taxonomy" id="198441"/>
    <lineage>
        <taxon>Bacteria</taxon>
        <taxon>Bacillati</taxon>
        <taxon>Actinomycetota</taxon>
        <taxon>Actinomycetes</taxon>
        <taxon>Propionibacteriales</taxon>
        <taxon>Nocardioidaceae</taxon>
        <taxon>Nocardioides</taxon>
        <taxon>environmental samples</taxon>
    </lineage>
</organism>
<proteinExistence type="predicted"/>
<evidence type="ECO:0000259" key="2">
    <source>
        <dbReference type="PROSITE" id="PS50968"/>
    </source>
</evidence>
<dbReference type="NCBIfam" id="NF004547">
    <property type="entry name" value="PRK05889.1"/>
    <property type="match status" value="1"/>
</dbReference>
<dbReference type="SUPFAM" id="SSF51230">
    <property type="entry name" value="Single hybrid motif"/>
    <property type="match status" value="1"/>
</dbReference>
<dbReference type="Gene3D" id="2.40.50.100">
    <property type="match status" value="1"/>
</dbReference>
<name>A0A6J4MY74_9ACTN</name>
<dbReference type="InterPro" id="IPR000089">
    <property type="entry name" value="Biotin_lipoyl"/>
</dbReference>
<reference evidence="3" key="1">
    <citation type="submission" date="2020-02" db="EMBL/GenBank/DDBJ databases">
        <authorList>
            <person name="Meier V. D."/>
        </authorList>
    </citation>
    <scope>NUCLEOTIDE SEQUENCE</scope>
    <source>
        <strain evidence="3">AVDCRST_MAG60</strain>
    </source>
</reference>
<gene>
    <name evidence="3" type="ORF">AVDCRST_MAG60-183</name>
</gene>
<dbReference type="CDD" id="cd06850">
    <property type="entry name" value="biotinyl_domain"/>
    <property type="match status" value="1"/>
</dbReference>
<sequence>MSRTQSTEILAEMVANVLSVDCAVGDTIAAGDIVVLLESMKMEIPVLAEHPGRVTSIRVTVGDVVQEGDPLISLDLL</sequence>
<dbReference type="InterPro" id="IPR011053">
    <property type="entry name" value="Single_hybrid_motif"/>
</dbReference>
<dbReference type="PANTHER" id="PTHR45266">
    <property type="entry name" value="OXALOACETATE DECARBOXYLASE ALPHA CHAIN"/>
    <property type="match status" value="1"/>
</dbReference>
<protein>
    <submittedName>
        <fullName evidence="3">Biotin carboxyl carrier protein</fullName>
    </submittedName>
</protein>
<accession>A0A6J4MY74</accession>